<dbReference type="CDD" id="cd10917">
    <property type="entry name" value="CE4_NodB_like_6s_7s"/>
    <property type="match status" value="1"/>
</dbReference>
<dbReference type="PROSITE" id="PS51677">
    <property type="entry name" value="NODB"/>
    <property type="match status" value="1"/>
</dbReference>
<evidence type="ECO:0000313" key="5">
    <source>
        <dbReference type="EMBL" id="CAB4338811.1"/>
    </source>
</evidence>
<dbReference type="AlphaFoldDB" id="A0A6J5Z857"/>
<protein>
    <submittedName>
        <fullName evidence="5">Unannotated protein</fullName>
    </submittedName>
</protein>
<keyword evidence="3" id="KW-0472">Membrane</keyword>
<dbReference type="GO" id="GO:0016020">
    <property type="term" value="C:membrane"/>
    <property type="evidence" value="ECO:0007669"/>
    <property type="project" value="TreeGrafter"/>
</dbReference>
<gene>
    <name evidence="5" type="ORF">UFOPK3547_00393</name>
</gene>
<feature type="domain" description="NodB homology" evidence="4">
    <location>
        <begin position="109"/>
        <end position="288"/>
    </location>
</feature>
<sequence>MRDFDDKQSVSTADHHRRRRLVALGSACVVALGTLVIVAVSVGSPGKWNPQQLEQGAIAEKPKMELALQAKAAALVIAKRKAQTKLENAAIDQAIQQSGIVSQAGMENKEVALTFDDGPSEYTGAILDTLKKYDADATFFTLGNQVGLYPLPMQRAVAEGHVVGNHTWDHQDLTRLGPKDIRTEMSQQAGAVTGKALPAPKLFRPPYGAYNAAVVAEARKQGMLTVLWSIDTNDYTRPAPAAMAQQVIDTVQPGAIILMHDGGGDRTTTSAALPMILKGLEKKGYKMVTVPQLLLDNPPAVEQQDVNRTPVA</sequence>
<dbReference type="GO" id="GO:0005975">
    <property type="term" value="P:carbohydrate metabolic process"/>
    <property type="evidence" value="ECO:0007669"/>
    <property type="project" value="InterPro"/>
</dbReference>
<evidence type="ECO:0000256" key="3">
    <source>
        <dbReference type="SAM" id="Phobius"/>
    </source>
</evidence>
<dbReference type="Gene3D" id="3.20.20.370">
    <property type="entry name" value="Glycoside hydrolase/deacetylase"/>
    <property type="match status" value="1"/>
</dbReference>
<feature type="transmembrane region" description="Helical" evidence="3">
    <location>
        <begin position="21"/>
        <end position="42"/>
    </location>
</feature>
<evidence type="ECO:0000256" key="2">
    <source>
        <dbReference type="ARBA" id="ARBA00022801"/>
    </source>
</evidence>
<keyword evidence="2" id="KW-0378">Hydrolase</keyword>
<proteinExistence type="predicted"/>
<keyword evidence="3" id="KW-1133">Transmembrane helix</keyword>
<dbReference type="GO" id="GO:0046872">
    <property type="term" value="F:metal ion binding"/>
    <property type="evidence" value="ECO:0007669"/>
    <property type="project" value="UniProtKB-KW"/>
</dbReference>
<dbReference type="Pfam" id="PF01522">
    <property type="entry name" value="Polysacc_deac_1"/>
    <property type="match status" value="1"/>
</dbReference>
<reference evidence="5" key="1">
    <citation type="submission" date="2020-05" db="EMBL/GenBank/DDBJ databases">
        <authorList>
            <person name="Chiriac C."/>
            <person name="Salcher M."/>
            <person name="Ghai R."/>
            <person name="Kavagutti S V."/>
        </authorList>
    </citation>
    <scope>NUCLEOTIDE SEQUENCE</scope>
</reference>
<dbReference type="PANTHER" id="PTHR10587">
    <property type="entry name" value="GLYCOSYL TRANSFERASE-RELATED"/>
    <property type="match status" value="1"/>
</dbReference>
<dbReference type="EMBL" id="CAESAN010000022">
    <property type="protein sequence ID" value="CAB4338811.1"/>
    <property type="molecule type" value="Genomic_DNA"/>
</dbReference>
<dbReference type="PANTHER" id="PTHR10587:SF133">
    <property type="entry name" value="CHITIN DEACETYLASE 1-RELATED"/>
    <property type="match status" value="1"/>
</dbReference>
<keyword evidence="1" id="KW-0479">Metal-binding</keyword>
<dbReference type="GO" id="GO:0016810">
    <property type="term" value="F:hydrolase activity, acting on carbon-nitrogen (but not peptide) bonds"/>
    <property type="evidence" value="ECO:0007669"/>
    <property type="project" value="InterPro"/>
</dbReference>
<accession>A0A6J5Z857</accession>
<name>A0A6J5Z857_9ZZZZ</name>
<evidence type="ECO:0000256" key="1">
    <source>
        <dbReference type="ARBA" id="ARBA00022723"/>
    </source>
</evidence>
<keyword evidence="3" id="KW-0812">Transmembrane</keyword>
<dbReference type="InterPro" id="IPR050248">
    <property type="entry name" value="Polysacc_deacetylase_ArnD"/>
</dbReference>
<dbReference type="InterPro" id="IPR002509">
    <property type="entry name" value="NODB_dom"/>
</dbReference>
<organism evidence="5">
    <name type="scientific">freshwater metagenome</name>
    <dbReference type="NCBI Taxonomy" id="449393"/>
    <lineage>
        <taxon>unclassified sequences</taxon>
        <taxon>metagenomes</taxon>
        <taxon>ecological metagenomes</taxon>
    </lineage>
</organism>
<dbReference type="InterPro" id="IPR011330">
    <property type="entry name" value="Glyco_hydro/deAcase_b/a-brl"/>
</dbReference>
<dbReference type="SUPFAM" id="SSF88713">
    <property type="entry name" value="Glycoside hydrolase/deacetylase"/>
    <property type="match status" value="1"/>
</dbReference>
<evidence type="ECO:0000259" key="4">
    <source>
        <dbReference type="PROSITE" id="PS51677"/>
    </source>
</evidence>